<keyword evidence="4" id="KW-0223">Dioxygenase</keyword>
<dbReference type="Proteomes" id="UP000800200">
    <property type="component" value="Unassembled WGS sequence"/>
</dbReference>
<keyword evidence="4" id="KW-0560">Oxidoreductase</keyword>
<evidence type="ECO:0000256" key="2">
    <source>
        <dbReference type="SAM" id="SignalP"/>
    </source>
</evidence>
<evidence type="ECO:0000259" key="3">
    <source>
        <dbReference type="Pfam" id="PF00775"/>
    </source>
</evidence>
<dbReference type="SUPFAM" id="SSF49482">
    <property type="entry name" value="Aromatic compound dioxygenase"/>
    <property type="match status" value="1"/>
</dbReference>
<feature type="region of interest" description="Disordered" evidence="1">
    <location>
        <begin position="356"/>
        <end position="385"/>
    </location>
</feature>
<feature type="compositionally biased region" description="Pro residues" evidence="1">
    <location>
        <begin position="645"/>
        <end position="661"/>
    </location>
</feature>
<feature type="compositionally biased region" description="Pro residues" evidence="1">
    <location>
        <begin position="540"/>
        <end position="562"/>
    </location>
</feature>
<dbReference type="GO" id="GO:0016702">
    <property type="term" value="F:oxidoreductase activity, acting on single donors with incorporation of molecular oxygen, incorporation of two atoms of oxygen"/>
    <property type="evidence" value="ECO:0007669"/>
    <property type="project" value="InterPro"/>
</dbReference>
<dbReference type="AlphaFoldDB" id="A0A6A6DIP7"/>
<keyword evidence="2" id="KW-0732">Signal</keyword>
<reference evidence="4" key="1">
    <citation type="journal article" date="2020" name="Stud. Mycol.">
        <title>101 Dothideomycetes genomes: a test case for predicting lifestyles and emergence of pathogens.</title>
        <authorList>
            <person name="Haridas S."/>
            <person name="Albert R."/>
            <person name="Binder M."/>
            <person name="Bloem J."/>
            <person name="Labutti K."/>
            <person name="Salamov A."/>
            <person name="Andreopoulos B."/>
            <person name="Baker S."/>
            <person name="Barry K."/>
            <person name="Bills G."/>
            <person name="Bluhm B."/>
            <person name="Cannon C."/>
            <person name="Castanera R."/>
            <person name="Culley D."/>
            <person name="Daum C."/>
            <person name="Ezra D."/>
            <person name="Gonzalez J."/>
            <person name="Henrissat B."/>
            <person name="Kuo A."/>
            <person name="Liang C."/>
            <person name="Lipzen A."/>
            <person name="Lutzoni F."/>
            <person name="Magnuson J."/>
            <person name="Mondo S."/>
            <person name="Nolan M."/>
            <person name="Ohm R."/>
            <person name="Pangilinan J."/>
            <person name="Park H.-J."/>
            <person name="Ramirez L."/>
            <person name="Alfaro M."/>
            <person name="Sun H."/>
            <person name="Tritt A."/>
            <person name="Yoshinaga Y."/>
            <person name="Zwiers L.-H."/>
            <person name="Turgeon B."/>
            <person name="Goodwin S."/>
            <person name="Spatafora J."/>
            <person name="Crous P."/>
            <person name="Grigoriev I."/>
        </authorList>
    </citation>
    <scope>NUCLEOTIDE SEQUENCE</scope>
    <source>
        <strain evidence="4">CBS 207.26</strain>
    </source>
</reference>
<feature type="domain" description="Intradiol ring-cleavage dioxygenases" evidence="3">
    <location>
        <begin position="139"/>
        <end position="237"/>
    </location>
</feature>
<feature type="signal peptide" evidence="2">
    <location>
        <begin position="1"/>
        <end position="22"/>
    </location>
</feature>
<name>A0A6A6DIP7_9PEZI</name>
<keyword evidence="5" id="KW-1185">Reference proteome</keyword>
<dbReference type="OrthoDB" id="121380at2759"/>
<dbReference type="PANTHER" id="PTHR34315:SF2">
    <property type="entry name" value="ANCHORED DIOXYGENASE, PUTATIVE (AFU_ORTHOLOGUE AFUA_3G01800)-RELATED"/>
    <property type="match status" value="1"/>
</dbReference>
<dbReference type="CDD" id="cd03457">
    <property type="entry name" value="intradiol_dioxygenase_like"/>
    <property type="match status" value="1"/>
</dbReference>
<feature type="chain" id="PRO_5025570945" evidence="2">
    <location>
        <begin position="23"/>
        <end position="775"/>
    </location>
</feature>
<feature type="region of interest" description="Disordered" evidence="1">
    <location>
        <begin position="401"/>
        <end position="775"/>
    </location>
</feature>
<feature type="compositionally biased region" description="Low complexity" evidence="1">
    <location>
        <begin position="574"/>
        <end position="584"/>
    </location>
</feature>
<feature type="compositionally biased region" description="Pro residues" evidence="1">
    <location>
        <begin position="628"/>
        <end position="638"/>
    </location>
</feature>
<accession>A0A6A6DIP7</accession>
<organism evidence="4 5">
    <name type="scientific">Zopfia rhizophila CBS 207.26</name>
    <dbReference type="NCBI Taxonomy" id="1314779"/>
    <lineage>
        <taxon>Eukaryota</taxon>
        <taxon>Fungi</taxon>
        <taxon>Dikarya</taxon>
        <taxon>Ascomycota</taxon>
        <taxon>Pezizomycotina</taxon>
        <taxon>Dothideomycetes</taxon>
        <taxon>Dothideomycetes incertae sedis</taxon>
        <taxon>Zopfiaceae</taxon>
        <taxon>Zopfia</taxon>
    </lineage>
</organism>
<sequence>MVNLSYLASAVAASSLVGVAIAHPGESHDPAALKREIEARNIMAKHARRSMNQCAGSLKHRELMQRSYERRAKTLQALREKRGITAKSRKFRRDLATLQSFEAVNHNMTGLDDYTTDTPASTIFSANTSYILAPEVTDGPYYVLGELIRQDVKEDQFSDGVDLYLDVQYLDVTTCEPVEGLYIDIWNANATGVYSGIVATGNSDSWDTTYLRGVQATDADGVATFETIFPGHYEGRATHTHLLTHSNVTLNDNNTFSGGAVTHIGQLFYPEDLRSAVEAVEPYNTNTQAITTNDDDMWSIVQAEDDYDPFPEFIYLGDDISDGLMAWIQIGINTTADYTDDDYYSVAAVLAADSGHSTGNSVGGGEGGNGTMPSGSPSGAIPSGAIPAASGAEAIAESSSSSAISSSKVAIGSTPAPSPSGKPSGNAPSGLPSRIPSSGAMGSDRPVPTVMPSGPKPSGMSAGPRPSDSARPTPSGARPSAKISAKQSGSLPPPIPSGEKPTGSPPSGIPPSGTPRSSGLSAKRVKAAQQSGQGPIPSGQSPPPSGAPQPTGPPPSGSPPSGAPTGLKPTGPIPSGSPLNSMPPSGSPPSGAPTGLEPTGPIPSGARPSGKFARRQANSAPHGSMPSGPAPSGPPPSGAPLLPSGAPPSGPAPSGPKPTGPPLSGVPQSINAADQSKRLSPSGPKPSGPPPSGASRPSEKKVARQNEPLSTPSGPIPSDAPRPSGAKPSGPPPSGLPPNGEPSGIPPAPSGPKPSGPPPSGKVAPSGFVTRKVGA</sequence>
<feature type="compositionally biased region" description="Gly residues" evidence="1">
    <location>
        <begin position="361"/>
        <end position="370"/>
    </location>
</feature>
<dbReference type="PANTHER" id="PTHR34315">
    <property type="match status" value="1"/>
</dbReference>
<feature type="compositionally biased region" description="Pro residues" evidence="1">
    <location>
        <begin position="729"/>
        <end position="760"/>
    </location>
</feature>
<evidence type="ECO:0000256" key="1">
    <source>
        <dbReference type="SAM" id="MobiDB-lite"/>
    </source>
</evidence>
<feature type="compositionally biased region" description="Pro residues" evidence="1">
    <location>
        <begin position="683"/>
        <end position="692"/>
    </location>
</feature>
<dbReference type="InterPro" id="IPR015889">
    <property type="entry name" value="Intradiol_dOase_core"/>
</dbReference>
<feature type="compositionally biased region" description="Low complexity" evidence="1">
    <location>
        <begin position="371"/>
        <end position="385"/>
    </location>
</feature>
<evidence type="ECO:0000313" key="5">
    <source>
        <dbReference type="Proteomes" id="UP000800200"/>
    </source>
</evidence>
<gene>
    <name evidence="4" type="ORF">K469DRAFT_755095</name>
</gene>
<feature type="compositionally biased region" description="Low complexity" evidence="1">
    <location>
        <begin position="529"/>
        <end position="539"/>
    </location>
</feature>
<evidence type="ECO:0000313" key="4">
    <source>
        <dbReference type="EMBL" id="KAF2177436.1"/>
    </source>
</evidence>
<dbReference type="EMBL" id="ML994688">
    <property type="protein sequence ID" value="KAF2177436.1"/>
    <property type="molecule type" value="Genomic_DNA"/>
</dbReference>
<proteinExistence type="predicted"/>
<protein>
    <submittedName>
        <fullName evidence="4">Aromatic compound dioxygenase</fullName>
    </submittedName>
</protein>
<dbReference type="Gene3D" id="2.60.130.10">
    <property type="entry name" value="Aromatic compound dioxygenase"/>
    <property type="match status" value="1"/>
</dbReference>
<dbReference type="Pfam" id="PF00775">
    <property type="entry name" value="Dioxygenase_C"/>
    <property type="match status" value="1"/>
</dbReference>
<feature type="compositionally biased region" description="Pro residues" evidence="1">
    <location>
        <begin position="503"/>
        <end position="513"/>
    </location>
</feature>
<dbReference type="GO" id="GO:0008199">
    <property type="term" value="F:ferric iron binding"/>
    <property type="evidence" value="ECO:0007669"/>
    <property type="project" value="InterPro"/>
</dbReference>
<dbReference type="InterPro" id="IPR000627">
    <property type="entry name" value="Intradiol_dOase_C"/>
</dbReference>